<comment type="caution">
    <text evidence="1">The sequence shown here is derived from an EMBL/GenBank/DDBJ whole genome shotgun (WGS) entry which is preliminary data.</text>
</comment>
<evidence type="ECO:0000313" key="1">
    <source>
        <dbReference type="EMBL" id="MBP1840915.1"/>
    </source>
</evidence>
<name>A0A9X0YKT5_9FLAO</name>
<dbReference type="AlphaFoldDB" id="A0A9X0YKT5"/>
<dbReference type="EMBL" id="JAGGJQ010000008">
    <property type="protein sequence ID" value="MBP1840915.1"/>
    <property type="molecule type" value="Genomic_DNA"/>
</dbReference>
<organism evidence="1 3">
    <name type="scientific">Formosa algae</name>
    <dbReference type="NCBI Taxonomy" id="225843"/>
    <lineage>
        <taxon>Bacteria</taxon>
        <taxon>Pseudomonadati</taxon>
        <taxon>Bacteroidota</taxon>
        <taxon>Flavobacteriia</taxon>
        <taxon>Flavobacteriales</taxon>
        <taxon>Flavobacteriaceae</taxon>
        <taxon>Formosa</taxon>
    </lineage>
</organism>
<dbReference type="EMBL" id="JAUSUU010000008">
    <property type="protein sequence ID" value="MDQ0336188.1"/>
    <property type="molecule type" value="Genomic_DNA"/>
</dbReference>
<dbReference type="Proteomes" id="UP001138672">
    <property type="component" value="Unassembled WGS sequence"/>
</dbReference>
<accession>A0A9X0YKT5</accession>
<dbReference type="RefSeq" id="WP_057782037.1">
    <property type="nucleotide sequence ID" value="NZ_JAGGJQ010000008.1"/>
</dbReference>
<evidence type="ECO:0000313" key="2">
    <source>
        <dbReference type="EMBL" id="MDQ0336188.1"/>
    </source>
</evidence>
<proteinExistence type="predicted"/>
<evidence type="ECO:0000313" key="3">
    <source>
        <dbReference type="Proteomes" id="UP001138672"/>
    </source>
</evidence>
<dbReference type="Proteomes" id="UP001231587">
    <property type="component" value="Unassembled WGS sequence"/>
</dbReference>
<dbReference type="OrthoDB" id="893860at2"/>
<protein>
    <submittedName>
        <fullName evidence="1">Uncharacterized protein</fullName>
    </submittedName>
</protein>
<keyword evidence="4" id="KW-1185">Reference proteome</keyword>
<evidence type="ECO:0000313" key="4">
    <source>
        <dbReference type="Proteomes" id="UP001231587"/>
    </source>
</evidence>
<reference evidence="1" key="1">
    <citation type="submission" date="2021-03" db="EMBL/GenBank/DDBJ databases">
        <title>Genomic Encyclopedia of Type Strains, Phase IV (KMG-IV): sequencing the most valuable type-strain genomes for metagenomic binning, comparative biology and taxonomic classification.</title>
        <authorList>
            <person name="Goeker M."/>
        </authorList>
    </citation>
    <scope>NUCLEOTIDE SEQUENCE</scope>
    <source>
        <strain evidence="1">DSM 15523</strain>
        <strain evidence="2 4">DSM 16476</strain>
    </source>
</reference>
<sequence>MKTVLIPTDFSEKSLQLIKNAVLHYPEESIHLVLAIGYKMPLISTLSKSKLVSNLPNDAFKTRLSELRLEHGSKITDVKIEMYTGESNEAFKSFLKVNHIDDAIIPKMGLHQFPNKKCFGLCTLIRAYSPQVSSVDYQAGDDNETMRSPIFNLKYQFNFNK</sequence>
<gene>
    <name evidence="1" type="ORF">J2Z56_002846</name>
    <name evidence="2" type="ORF">J2Z57_002641</name>
</gene>